<evidence type="ECO:0000256" key="9">
    <source>
        <dbReference type="ARBA" id="ARBA00023237"/>
    </source>
</evidence>
<dbReference type="AlphaFoldDB" id="A0A1G7TXX0"/>
<evidence type="ECO:0000313" key="16">
    <source>
        <dbReference type="Proteomes" id="UP000198748"/>
    </source>
</evidence>
<dbReference type="PROSITE" id="PS52016">
    <property type="entry name" value="TONB_DEPENDENT_REC_3"/>
    <property type="match status" value="1"/>
</dbReference>
<keyword evidence="2 10" id="KW-0813">Transport</keyword>
<comment type="subcellular location">
    <subcellularLocation>
        <location evidence="1 10">Cell outer membrane</location>
        <topology evidence="1 10">Multi-pass membrane protein</topology>
    </subcellularLocation>
</comment>
<dbReference type="GO" id="GO:0015344">
    <property type="term" value="F:siderophore uptake transmembrane transporter activity"/>
    <property type="evidence" value="ECO:0007669"/>
    <property type="project" value="TreeGrafter"/>
</dbReference>
<evidence type="ECO:0000256" key="1">
    <source>
        <dbReference type="ARBA" id="ARBA00004571"/>
    </source>
</evidence>
<dbReference type="STRING" id="659014.SAMN04487996_11888"/>
<evidence type="ECO:0000256" key="6">
    <source>
        <dbReference type="ARBA" id="ARBA00023077"/>
    </source>
</evidence>
<dbReference type="InterPro" id="IPR000531">
    <property type="entry name" value="Beta-barrel_TonB"/>
</dbReference>
<evidence type="ECO:0000256" key="11">
    <source>
        <dbReference type="RuleBase" id="RU003357"/>
    </source>
</evidence>
<evidence type="ECO:0000256" key="2">
    <source>
        <dbReference type="ARBA" id="ARBA00022448"/>
    </source>
</evidence>
<evidence type="ECO:0000256" key="7">
    <source>
        <dbReference type="ARBA" id="ARBA00023136"/>
    </source>
</evidence>
<dbReference type="GO" id="GO:0044718">
    <property type="term" value="P:siderophore transmembrane transport"/>
    <property type="evidence" value="ECO:0007669"/>
    <property type="project" value="TreeGrafter"/>
</dbReference>
<evidence type="ECO:0000259" key="14">
    <source>
        <dbReference type="Pfam" id="PF07715"/>
    </source>
</evidence>
<dbReference type="InterPro" id="IPR036942">
    <property type="entry name" value="Beta-barrel_TonB_sf"/>
</dbReference>
<feature type="domain" description="TonB-dependent receptor plug" evidence="14">
    <location>
        <begin position="92"/>
        <end position="190"/>
    </location>
</feature>
<dbReference type="Gene3D" id="2.170.130.10">
    <property type="entry name" value="TonB-dependent receptor, plug domain"/>
    <property type="match status" value="1"/>
</dbReference>
<comment type="similarity">
    <text evidence="10 11">Belongs to the TonB-dependent receptor family.</text>
</comment>
<evidence type="ECO:0000256" key="4">
    <source>
        <dbReference type="ARBA" id="ARBA00022692"/>
    </source>
</evidence>
<dbReference type="Pfam" id="PF07715">
    <property type="entry name" value="Plug"/>
    <property type="match status" value="1"/>
</dbReference>
<keyword evidence="6 11" id="KW-0798">TonB box</keyword>
<dbReference type="Proteomes" id="UP000198748">
    <property type="component" value="Unassembled WGS sequence"/>
</dbReference>
<keyword evidence="8" id="KW-0675">Receptor</keyword>
<dbReference type="Pfam" id="PF00593">
    <property type="entry name" value="TonB_dep_Rec_b-barrel"/>
    <property type="match status" value="1"/>
</dbReference>
<protein>
    <submittedName>
        <fullName evidence="15">Iron complex outermembrane recepter protein</fullName>
    </submittedName>
</protein>
<dbReference type="EMBL" id="FNAN01000018">
    <property type="protein sequence ID" value="SDG40008.1"/>
    <property type="molecule type" value="Genomic_DNA"/>
</dbReference>
<dbReference type="GO" id="GO:0009279">
    <property type="term" value="C:cell outer membrane"/>
    <property type="evidence" value="ECO:0007669"/>
    <property type="project" value="UniProtKB-SubCell"/>
</dbReference>
<reference evidence="16" key="1">
    <citation type="submission" date="2016-10" db="EMBL/GenBank/DDBJ databases">
        <authorList>
            <person name="Varghese N."/>
            <person name="Submissions S."/>
        </authorList>
    </citation>
    <scope>NUCLEOTIDE SEQUENCE [LARGE SCALE GENOMIC DNA]</scope>
    <source>
        <strain evidence="16">DSM 25329</strain>
    </source>
</reference>
<gene>
    <name evidence="15" type="ORF">SAMN04487996_11888</name>
</gene>
<keyword evidence="9 10" id="KW-0998">Cell outer membrane</keyword>
<keyword evidence="5" id="KW-0732">Signal</keyword>
<accession>A0A1G7TXX0</accession>
<keyword evidence="3 10" id="KW-1134">Transmembrane beta strand</keyword>
<dbReference type="Gene3D" id="2.40.170.20">
    <property type="entry name" value="TonB-dependent receptor, beta-barrel domain"/>
    <property type="match status" value="1"/>
</dbReference>
<dbReference type="InterPro" id="IPR037066">
    <property type="entry name" value="Plug_dom_sf"/>
</dbReference>
<dbReference type="InterPro" id="IPR039426">
    <property type="entry name" value="TonB-dep_rcpt-like"/>
</dbReference>
<evidence type="ECO:0000256" key="8">
    <source>
        <dbReference type="ARBA" id="ARBA00023170"/>
    </source>
</evidence>
<dbReference type="PANTHER" id="PTHR30069:SF29">
    <property type="entry name" value="HEMOGLOBIN AND HEMOGLOBIN-HAPTOGLOBIN-BINDING PROTEIN 1-RELATED"/>
    <property type="match status" value="1"/>
</dbReference>
<evidence type="ECO:0000256" key="5">
    <source>
        <dbReference type="ARBA" id="ARBA00022729"/>
    </source>
</evidence>
<evidence type="ECO:0000256" key="12">
    <source>
        <dbReference type="SAM" id="MobiDB-lite"/>
    </source>
</evidence>
<evidence type="ECO:0000313" key="15">
    <source>
        <dbReference type="EMBL" id="SDG40008.1"/>
    </source>
</evidence>
<feature type="region of interest" description="Disordered" evidence="12">
    <location>
        <begin position="1"/>
        <end position="21"/>
    </location>
</feature>
<evidence type="ECO:0000259" key="13">
    <source>
        <dbReference type="Pfam" id="PF00593"/>
    </source>
</evidence>
<organism evidence="15 16">
    <name type="scientific">Dyadobacter soli</name>
    <dbReference type="NCBI Taxonomy" id="659014"/>
    <lineage>
        <taxon>Bacteria</taxon>
        <taxon>Pseudomonadati</taxon>
        <taxon>Bacteroidota</taxon>
        <taxon>Cytophagia</taxon>
        <taxon>Cytophagales</taxon>
        <taxon>Spirosomataceae</taxon>
        <taxon>Dyadobacter</taxon>
    </lineage>
</organism>
<sequence>MPLFTDGKAQDAKDEPGDLPEHLIGPFSEEKRKIDANHCDLKVFTDRRFVGYWVLWASFALTLPGYAQNDSIALETVVVRGFVPEKFMSGLKIQAIDSASLTQLRFQNISDVLSAFTPIAFRNYGPGQLSTASFRGTSANHTAVLWNGLNINAPTLGQTDFSTIPVAGFDQLSIQYGSAASIVGSDAVGGSILLGSKAPDKPLSVTAGAQRASFNNYQVQETFRYFTHLNEKWEFSGKTAVYNGKMNNDYRKPLRRGYLLLPTETAQKGIVQDLFFRAKNDREISAHIWLTDNNLVLIPDDEMGREMTRTTAYRTMLRYQAGSLAMRTAWVRDIIDYAKGDLSRPDHSVTDKFASRIEKDFMLNLGDNVNPVSIKAGGEWTHYRSRVPGYAQSPVSENRTDLFLLTRWQPTARIITSVNLRQGLVTGYNPPFTPSVGLEYGLVQKIRYDLKIKGSAGRSYRVPTLNERYWKDLGNPGIRPETGWNKEIGLEQAFRRAIGGSLRTSATFYHNRIKDWTYWNPSSGFRVENLQQVLARGIELQLNYQRQIGFWHTGLDAGYAFNKSSQEKAYDNYSQDVVGKQLVFVPEHTANVNMFFQYKLTRFTTQFQAASKRYSTSDNIQFLDGYGLVTLIGETTFRFDEFRMHLQAQIRNVTDTFYLNVRNNAMPGRSFALSLTFSYDSQ</sequence>
<dbReference type="InterPro" id="IPR012910">
    <property type="entry name" value="Plug_dom"/>
</dbReference>
<name>A0A1G7TXX0_9BACT</name>
<proteinExistence type="inferred from homology"/>
<dbReference type="PANTHER" id="PTHR30069">
    <property type="entry name" value="TONB-DEPENDENT OUTER MEMBRANE RECEPTOR"/>
    <property type="match status" value="1"/>
</dbReference>
<feature type="domain" description="TonB-dependent receptor-like beta-barrel" evidence="13">
    <location>
        <begin position="313"/>
        <end position="663"/>
    </location>
</feature>
<evidence type="ECO:0000256" key="3">
    <source>
        <dbReference type="ARBA" id="ARBA00022452"/>
    </source>
</evidence>
<evidence type="ECO:0000256" key="10">
    <source>
        <dbReference type="PROSITE-ProRule" id="PRU01360"/>
    </source>
</evidence>
<keyword evidence="7 10" id="KW-0472">Membrane</keyword>
<feature type="compositionally biased region" description="Basic and acidic residues" evidence="12">
    <location>
        <begin position="8"/>
        <end position="21"/>
    </location>
</feature>
<dbReference type="SUPFAM" id="SSF56935">
    <property type="entry name" value="Porins"/>
    <property type="match status" value="1"/>
</dbReference>
<keyword evidence="4 10" id="KW-0812">Transmembrane</keyword>
<keyword evidence="16" id="KW-1185">Reference proteome</keyword>